<dbReference type="AlphaFoldDB" id="A0A1I4B505"/>
<comment type="similarity">
    <text evidence="1 8">Belongs to the pseudouridine synthase RluA family.</text>
</comment>
<dbReference type="PROSITE" id="PS01129">
    <property type="entry name" value="PSI_RLU"/>
    <property type="match status" value="1"/>
</dbReference>
<dbReference type="OrthoDB" id="9807829at2"/>
<gene>
    <name evidence="10" type="ORF">SAMN04488079_11711</name>
</gene>
<proteinExistence type="inferred from homology"/>
<dbReference type="InterPro" id="IPR006224">
    <property type="entry name" value="PsdUridine_synth_RluA-like_CS"/>
</dbReference>
<feature type="domain" description="RNA-binding S4" evidence="9">
    <location>
        <begin position="18"/>
        <end position="75"/>
    </location>
</feature>
<evidence type="ECO:0000256" key="7">
    <source>
        <dbReference type="PROSITE-ProRule" id="PRU00182"/>
    </source>
</evidence>
<evidence type="ECO:0000256" key="3">
    <source>
        <dbReference type="ARBA" id="ARBA00023235"/>
    </source>
</evidence>
<dbReference type="SMART" id="SM00363">
    <property type="entry name" value="S4"/>
    <property type="match status" value="1"/>
</dbReference>
<evidence type="ECO:0000259" key="9">
    <source>
        <dbReference type="SMART" id="SM00363"/>
    </source>
</evidence>
<keyword evidence="3 8" id="KW-0413">Isomerase</keyword>
<dbReference type="SUPFAM" id="SSF55174">
    <property type="entry name" value="Alpha-L RNA-binding motif"/>
    <property type="match status" value="1"/>
</dbReference>
<dbReference type="InterPro" id="IPR036986">
    <property type="entry name" value="S4_RNA-bd_sf"/>
</dbReference>
<dbReference type="STRING" id="45496.SAMN04488079_11711"/>
<dbReference type="PROSITE" id="PS50889">
    <property type="entry name" value="S4"/>
    <property type="match status" value="1"/>
</dbReference>
<name>A0A1I4B505_9GAMM</name>
<dbReference type="InterPro" id="IPR050188">
    <property type="entry name" value="RluA_PseudoU_synthase"/>
</dbReference>
<dbReference type="Proteomes" id="UP000198924">
    <property type="component" value="Unassembled WGS sequence"/>
</dbReference>
<accession>A0A1I4B505</accession>
<protein>
    <recommendedName>
        <fullName evidence="8">Pseudouridine synthase</fullName>
        <ecNumber evidence="8">5.4.99.-</ecNumber>
    </recommendedName>
</protein>
<dbReference type="Gene3D" id="3.30.2350.10">
    <property type="entry name" value="Pseudouridine synthase"/>
    <property type="match status" value="1"/>
</dbReference>
<organism evidence="10 11">
    <name type="scientific">Methylophaga sulfidovorans</name>
    <dbReference type="NCBI Taxonomy" id="45496"/>
    <lineage>
        <taxon>Bacteria</taxon>
        <taxon>Pseudomonadati</taxon>
        <taxon>Pseudomonadota</taxon>
        <taxon>Gammaproteobacteria</taxon>
        <taxon>Thiotrichales</taxon>
        <taxon>Piscirickettsiaceae</taxon>
        <taxon>Methylophaga</taxon>
    </lineage>
</organism>
<dbReference type="CDD" id="cd02869">
    <property type="entry name" value="PseudoU_synth_RluA_like"/>
    <property type="match status" value="1"/>
</dbReference>
<dbReference type="InterPro" id="IPR006225">
    <property type="entry name" value="PsdUridine_synth_RluC/D"/>
</dbReference>
<comment type="function">
    <text evidence="5">Responsible for synthesis of pseudouridine from uracil at positions 1911, 1915 and 1917 in 23S ribosomal RNA.</text>
</comment>
<dbReference type="InterPro" id="IPR002942">
    <property type="entry name" value="S4_RNA-bd"/>
</dbReference>
<dbReference type="InterPro" id="IPR020103">
    <property type="entry name" value="PsdUridine_synth_cat_dom_sf"/>
</dbReference>
<dbReference type="FunFam" id="3.30.2350.10:FF:000006">
    <property type="entry name" value="Pseudouridine synthase"/>
    <property type="match status" value="1"/>
</dbReference>
<dbReference type="Pfam" id="PF01479">
    <property type="entry name" value="S4"/>
    <property type="match status" value="1"/>
</dbReference>
<comment type="catalytic activity">
    <reaction evidence="4">
        <text>uridine(1911/1915/1917) in 23S rRNA = pseudouridine(1911/1915/1917) in 23S rRNA</text>
        <dbReference type="Rhea" id="RHEA:42524"/>
        <dbReference type="Rhea" id="RHEA-COMP:10097"/>
        <dbReference type="Rhea" id="RHEA-COMP:10098"/>
        <dbReference type="ChEBI" id="CHEBI:65314"/>
        <dbReference type="ChEBI" id="CHEBI:65315"/>
        <dbReference type="EC" id="5.4.99.23"/>
    </reaction>
</comment>
<evidence type="ECO:0000256" key="1">
    <source>
        <dbReference type="ARBA" id="ARBA00010876"/>
    </source>
</evidence>
<dbReference type="EC" id="5.4.99.-" evidence="8"/>
<dbReference type="EMBL" id="FOSH01000017">
    <property type="protein sequence ID" value="SFK62999.1"/>
    <property type="molecule type" value="Genomic_DNA"/>
</dbReference>
<keyword evidence="11" id="KW-1185">Reference proteome</keyword>
<evidence type="ECO:0000256" key="4">
    <source>
        <dbReference type="ARBA" id="ARBA00036882"/>
    </source>
</evidence>
<dbReference type="PANTHER" id="PTHR21600:SF44">
    <property type="entry name" value="RIBOSOMAL LARGE SUBUNIT PSEUDOURIDINE SYNTHASE D"/>
    <property type="match status" value="1"/>
</dbReference>
<dbReference type="InterPro" id="IPR006145">
    <property type="entry name" value="PsdUridine_synth_RsuA/RluA"/>
</dbReference>
<evidence type="ECO:0000256" key="5">
    <source>
        <dbReference type="ARBA" id="ARBA00056072"/>
    </source>
</evidence>
<dbReference type="GO" id="GO:0160140">
    <property type="term" value="F:23S rRNA pseudouridine(1911/1915/1917) synthase activity"/>
    <property type="evidence" value="ECO:0007669"/>
    <property type="project" value="UniProtKB-EC"/>
</dbReference>
<sequence>MSEKIQLEDIIPDELIGMRIDQALAKMFPEYSRGQLTKWLKAGDVLVNGQILKPKESIQGGEKVTIGTELQVQDESWQAETIALDIIYEDDDVIIINKPAGMVVHPGAGNHQGTLVNALLAHTPQLANIPRAGIVHRIDKGTTGLLMIAKTLTAHNSLVSQLQARSVKREYQAVACGVFTAGGTVDEAIGRHSIDRKRMAVSATGKPSVTHYRVEQRYRAHTLIKCKLETGRTHQIRVHMAHIRHPLLGDPVYGGRFKQAKGMTDNCREVIQNFRRQALHAGLLGFIHPTTGEEVSWQIDLPDDMQQLVDALAADAEIID</sequence>
<evidence type="ECO:0000256" key="2">
    <source>
        <dbReference type="ARBA" id="ARBA00022884"/>
    </source>
</evidence>
<dbReference type="CDD" id="cd00165">
    <property type="entry name" value="S4"/>
    <property type="match status" value="1"/>
</dbReference>
<comment type="catalytic activity">
    <reaction evidence="8">
        <text>a uridine in RNA = a pseudouridine in RNA</text>
        <dbReference type="Rhea" id="RHEA:48348"/>
        <dbReference type="Rhea" id="RHEA-COMP:12068"/>
        <dbReference type="Rhea" id="RHEA-COMP:12069"/>
        <dbReference type="ChEBI" id="CHEBI:65314"/>
        <dbReference type="ChEBI" id="CHEBI:65315"/>
    </reaction>
</comment>
<dbReference type="Pfam" id="PF00849">
    <property type="entry name" value="PseudoU_synth_2"/>
    <property type="match status" value="1"/>
</dbReference>
<keyword evidence="2 7" id="KW-0694">RNA-binding</keyword>
<dbReference type="GO" id="GO:0000455">
    <property type="term" value="P:enzyme-directed rRNA pseudouridine synthesis"/>
    <property type="evidence" value="ECO:0007669"/>
    <property type="project" value="TreeGrafter"/>
</dbReference>
<dbReference type="SUPFAM" id="SSF55120">
    <property type="entry name" value="Pseudouridine synthase"/>
    <property type="match status" value="1"/>
</dbReference>
<dbReference type="NCBIfam" id="TIGR00005">
    <property type="entry name" value="rluA_subfam"/>
    <property type="match status" value="1"/>
</dbReference>
<dbReference type="PANTHER" id="PTHR21600">
    <property type="entry name" value="MITOCHONDRIAL RNA PSEUDOURIDINE SYNTHASE"/>
    <property type="match status" value="1"/>
</dbReference>
<dbReference type="NCBIfam" id="NF008385">
    <property type="entry name" value="PRK11180.1"/>
    <property type="match status" value="1"/>
</dbReference>
<dbReference type="RefSeq" id="WP_091715306.1">
    <property type="nucleotide sequence ID" value="NZ_FOSH01000017.1"/>
</dbReference>
<feature type="active site" evidence="6">
    <location>
        <position position="139"/>
    </location>
</feature>
<evidence type="ECO:0000256" key="6">
    <source>
        <dbReference type="PIRSR" id="PIRSR606225-1"/>
    </source>
</evidence>
<evidence type="ECO:0000256" key="8">
    <source>
        <dbReference type="RuleBase" id="RU362028"/>
    </source>
</evidence>
<dbReference type="Gene3D" id="3.10.290.10">
    <property type="entry name" value="RNA-binding S4 domain"/>
    <property type="match status" value="1"/>
</dbReference>
<evidence type="ECO:0000313" key="10">
    <source>
        <dbReference type="EMBL" id="SFK62999.1"/>
    </source>
</evidence>
<dbReference type="GO" id="GO:0003723">
    <property type="term" value="F:RNA binding"/>
    <property type="evidence" value="ECO:0007669"/>
    <property type="project" value="UniProtKB-KW"/>
</dbReference>
<evidence type="ECO:0000313" key="11">
    <source>
        <dbReference type="Proteomes" id="UP000198924"/>
    </source>
</evidence>
<reference evidence="11" key="1">
    <citation type="submission" date="2016-10" db="EMBL/GenBank/DDBJ databases">
        <authorList>
            <person name="Varghese N."/>
            <person name="Submissions S."/>
        </authorList>
    </citation>
    <scope>NUCLEOTIDE SEQUENCE [LARGE SCALE GENOMIC DNA]</scope>
    <source>
        <strain evidence="11">DSM 11578</strain>
    </source>
</reference>